<comment type="subcellular location">
    <subcellularLocation>
        <location evidence="2">Endoplasmic reticulum lumen</location>
    </subcellularLocation>
</comment>
<dbReference type="FunFam" id="3.40.30.10:FF:000139">
    <property type="entry name" value="Protein disulfide-isomerase"/>
    <property type="match status" value="1"/>
</dbReference>
<keyword evidence="5" id="KW-0732">Signal</keyword>
<dbReference type="PANTHER" id="PTHR18929">
    <property type="entry name" value="PROTEIN DISULFIDE ISOMERASE"/>
    <property type="match status" value="1"/>
</dbReference>
<dbReference type="InterPro" id="IPR013766">
    <property type="entry name" value="Thioredoxin_domain"/>
</dbReference>
<dbReference type="GO" id="GO:0003756">
    <property type="term" value="F:protein disulfide isomerase activity"/>
    <property type="evidence" value="ECO:0007669"/>
    <property type="project" value="UniProtKB-EC"/>
</dbReference>
<dbReference type="Gene3D" id="3.40.30.10">
    <property type="entry name" value="Glutaredoxin"/>
    <property type="match status" value="4"/>
</dbReference>
<evidence type="ECO:0000256" key="6">
    <source>
        <dbReference type="ARBA" id="ARBA00022737"/>
    </source>
</evidence>
<evidence type="ECO:0000313" key="12">
    <source>
        <dbReference type="Proteomes" id="UP000008988"/>
    </source>
</evidence>
<evidence type="ECO:0000256" key="2">
    <source>
        <dbReference type="ARBA" id="ARBA00004319"/>
    </source>
</evidence>
<organism evidence="11 12">
    <name type="scientific">Saccharomyces cerevisiae (strain AWRI1631)</name>
    <name type="common">Baker's yeast</name>
    <dbReference type="NCBI Taxonomy" id="545124"/>
    <lineage>
        <taxon>Eukaryota</taxon>
        <taxon>Fungi</taxon>
        <taxon>Dikarya</taxon>
        <taxon>Ascomycota</taxon>
        <taxon>Saccharomycotina</taxon>
        <taxon>Saccharomycetes</taxon>
        <taxon>Saccharomycetales</taxon>
        <taxon>Saccharomycetaceae</taxon>
        <taxon>Saccharomyces</taxon>
    </lineage>
</organism>
<dbReference type="GO" id="GO:0051082">
    <property type="term" value="F:unfolded protein binding"/>
    <property type="evidence" value="ECO:0007669"/>
    <property type="project" value="UniProtKB-ARBA"/>
</dbReference>
<comment type="catalytic activity">
    <reaction evidence="1">
        <text>Catalyzes the rearrangement of -S-S- bonds in proteins.</text>
        <dbReference type="EC" id="5.3.4.1"/>
    </reaction>
</comment>
<evidence type="ECO:0000256" key="9">
    <source>
        <dbReference type="ARBA" id="ARBA00023284"/>
    </source>
</evidence>
<dbReference type="PANTHER" id="PTHR18929:SF132">
    <property type="entry name" value="PROTEIN DISULFIDE-ISOMERASE A3"/>
    <property type="match status" value="1"/>
</dbReference>
<feature type="non-terminal residue" evidence="11">
    <location>
        <position position="1"/>
    </location>
</feature>
<keyword evidence="9" id="KW-0676">Redox-active center</keyword>
<keyword evidence="7" id="KW-0256">Endoplasmic reticulum</keyword>
<dbReference type="EC" id="5.3.4.1" evidence="4"/>
<reference evidence="11 12" key="1">
    <citation type="journal article" date="2008" name="FEMS Yeast Res.">
        <title>Comparative genome analysis of a Saccharomyces cerevisiae wine strain.</title>
        <authorList>
            <person name="Borneman A.R."/>
            <person name="Forgan A.H."/>
            <person name="Pretorius I.S."/>
            <person name="Chambers P.J."/>
        </authorList>
    </citation>
    <scope>NUCLEOTIDE SEQUENCE [LARGE SCALE GENOMIC DNA]</scope>
    <source>
        <strain evidence="11 12">AWRI1631</strain>
    </source>
</reference>
<comment type="caution">
    <text evidence="11">The sequence shown here is derived from an EMBL/GenBank/DDBJ whole genome shotgun (WGS) entry which is preliminary data.</text>
</comment>
<dbReference type="CDD" id="cd02995">
    <property type="entry name" value="PDI_a_PDI_a'_C"/>
    <property type="match status" value="1"/>
</dbReference>
<dbReference type="PROSITE" id="PS51352">
    <property type="entry name" value="THIOREDOXIN_2"/>
    <property type="match status" value="2"/>
</dbReference>
<dbReference type="GO" id="GO:0015035">
    <property type="term" value="F:protein-disulfide reductase activity"/>
    <property type="evidence" value="ECO:0007669"/>
    <property type="project" value="UniProtKB-ARBA"/>
</dbReference>
<accession>B5VH39</accession>
<name>B5VH39_YEAS6</name>
<feature type="domain" description="Thioredoxin" evidence="10">
    <location>
        <begin position="371"/>
        <end position="503"/>
    </location>
</feature>
<dbReference type="CDD" id="cd02982">
    <property type="entry name" value="PDI_b'_family"/>
    <property type="match status" value="1"/>
</dbReference>
<dbReference type="Pfam" id="PF00085">
    <property type="entry name" value="Thioredoxin"/>
    <property type="match status" value="2"/>
</dbReference>
<dbReference type="OrthoDB" id="427280at2759"/>
<comment type="similarity">
    <text evidence="3">Belongs to the protein disulfide isomerase family.</text>
</comment>
<dbReference type="FunFam" id="3.40.30.10:FF:000154">
    <property type="entry name" value="Protein disulfide-isomerase"/>
    <property type="match status" value="1"/>
</dbReference>
<dbReference type="InterPro" id="IPR036249">
    <property type="entry name" value="Thioredoxin-like_sf"/>
</dbReference>
<evidence type="ECO:0000256" key="4">
    <source>
        <dbReference type="ARBA" id="ARBA00012723"/>
    </source>
</evidence>
<proteinExistence type="inferred from homology"/>
<evidence type="ECO:0000256" key="3">
    <source>
        <dbReference type="ARBA" id="ARBA00006347"/>
    </source>
</evidence>
<protein>
    <recommendedName>
        <fullName evidence="4">protein disulfide-isomerase</fullName>
        <ecNumber evidence="4">5.3.4.1</ecNumber>
    </recommendedName>
</protein>
<evidence type="ECO:0000256" key="7">
    <source>
        <dbReference type="ARBA" id="ARBA00022824"/>
    </source>
</evidence>
<dbReference type="CDD" id="cd02961">
    <property type="entry name" value="PDI_a_family"/>
    <property type="match status" value="1"/>
</dbReference>
<dbReference type="FunFam" id="3.40.30.10:FF:000397">
    <property type="entry name" value="Protein disulfide-isomerase EUG1"/>
    <property type="match status" value="1"/>
</dbReference>
<evidence type="ECO:0000313" key="11">
    <source>
        <dbReference type="EMBL" id="EDZ72753.1"/>
    </source>
</evidence>
<dbReference type="GO" id="GO:0034976">
    <property type="term" value="P:response to endoplasmic reticulum stress"/>
    <property type="evidence" value="ECO:0007669"/>
    <property type="project" value="TreeGrafter"/>
</dbReference>
<keyword evidence="8" id="KW-0413">Isomerase</keyword>
<dbReference type="Pfam" id="PF13848">
    <property type="entry name" value="Thioredoxin_6"/>
    <property type="match status" value="1"/>
</dbReference>
<dbReference type="GO" id="GO:0006457">
    <property type="term" value="P:protein folding"/>
    <property type="evidence" value="ECO:0007669"/>
    <property type="project" value="UniProtKB-ARBA"/>
</dbReference>
<dbReference type="EMBL" id="ABSV01000605">
    <property type="protein sequence ID" value="EDZ72753.1"/>
    <property type="molecule type" value="Genomic_DNA"/>
</dbReference>
<dbReference type="CDD" id="cd02981">
    <property type="entry name" value="PDI_b_family"/>
    <property type="match status" value="1"/>
</dbReference>
<sequence length="533" mass="60825">FQLYGNLPTSTRSYNTMQVTTRFISAIVSFCLFASFTLAENSARATPGSDLLVLTEKKFKSFIESHPLVLVEFFAPWCLHSQILRPHLEEAASILKEHNVPVVQIDCEANSMVCLQQTINTYPTLKIFKNGRIFDGQVYRGVKITDEITQYMIQLYEASVIYLNSEDEIQPYLENATLPVVINRGLTGLNETYQEVALDLAEDYVFLSLLDSEDKSLSIHLPNTTEPILFDGNVDSLVGNSVALTQWLKVVILPYFTDIEPDLFPKYISSNLPLAYFFYTSKEELEDYTDLFTQLGKENRGQINFIALNSTMFPHHVRFLNMREQFPLFAIHNMINNLKYGLPQLPEEEYAKLEKPQPLDRDMIVQLVKDYREGTAKPIVKSEEIPKEQKSNVYKIVGKTHDDIVHDDDKDVLVKYYATWCIHSKRFAPIYEEIANVLASDESVRDKILIAEVDSGANDILSFPVTGYPTIALYPAGNNSKPIIFNKIRNLEDVFEFIKESGTHHIDGQAIYDKLHQAKDSEVSTEDTVHDEL</sequence>
<evidence type="ECO:0000256" key="8">
    <source>
        <dbReference type="ARBA" id="ARBA00023235"/>
    </source>
</evidence>
<dbReference type="GO" id="GO:0005788">
    <property type="term" value="C:endoplasmic reticulum lumen"/>
    <property type="evidence" value="ECO:0007669"/>
    <property type="project" value="UniProtKB-SubCell"/>
</dbReference>
<feature type="domain" description="Thioredoxin" evidence="10">
    <location>
        <begin position="32"/>
        <end position="157"/>
    </location>
</feature>
<dbReference type="InterPro" id="IPR005792">
    <property type="entry name" value="Prot_disulphide_isomerase"/>
</dbReference>
<evidence type="ECO:0000256" key="5">
    <source>
        <dbReference type="ARBA" id="ARBA00022729"/>
    </source>
</evidence>
<dbReference type="Proteomes" id="UP000008988">
    <property type="component" value="Unassembled WGS sequence"/>
</dbReference>
<keyword evidence="6" id="KW-0677">Repeat</keyword>
<dbReference type="NCBIfam" id="TIGR01130">
    <property type="entry name" value="ER_PDI_fam"/>
    <property type="match status" value="1"/>
</dbReference>
<evidence type="ECO:0000259" key="10">
    <source>
        <dbReference type="PROSITE" id="PS51352"/>
    </source>
</evidence>
<evidence type="ECO:0000256" key="1">
    <source>
        <dbReference type="ARBA" id="ARBA00001182"/>
    </source>
</evidence>
<dbReference type="SUPFAM" id="SSF52833">
    <property type="entry name" value="Thioredoxin-like"/>
    <property type="match status" value="4"/>
</dbReference>
<dbReference type="AlphaFoldDB" id="B5VH39"/>
<gene>
    <name evidence="11" type="ORF">AWRI1631_47310</name>
</gene>